<dbReference type="InterPro" id="IPR013087">
    <property type="entry name" value="Znf_C2H2_type"/>
</dbReference>
<proteinExistence type="predicted"/>
<dbReference type="GO" id="GO:0000978">
    <property type="term" value="F:RNA polymerase II cis-regulatory region sequence-specific DNA binding"/>
    <property type="evidence" value="ECO:0007669"/>
    <property type="project" value="TreeGrafter"/>
</dbReference>
<dbReference type="GO" id="GO:0008270">
    <property type="term" value="F:zinc ion binding"/>
    <property type="evidence" value="ECO:0007669"/>
    <property type="project" value="UniProtKB-KW"/>
</dbReference>
<evidence type="ECO:0000256" key="4">
    <source>
        <dbReference type="PROSITE-ProRule" id="PRU00042"/>
    </source>
</evidence>
<reference evidence="7" key="2">
    <citation type="submission" date="2023-11" db="UniProtKB">
        <authorList>
            <consortium name="WormBaseParasite"/>
        </authorList>
    </citation>
    <scope>IDENTIFICATION</scope>
</reference>
<dbReference type="PANTHER" id="PTHR23235:SF120">
    <property type="entry name" value="KRUPPEL-LIKE FACTOR 15"/>
    <property type="match status" value="1"/>
</dbReference>
<evidence type="ECO:0000256" key="2">
    <source>
        <dbReference type="ARBA" id="ARBA00022771"/>
    </source>
</evidence>
<reference evidence="6" key="1">
    <citation type="submission" date="2022-06" db="EMBL/GenBank/DDBJ databases">
        <authorList>
            <person name="Berger JAMES D."/>
            <person name="Berger JAMES D."/>
        </authorList>
    </citation>
    <scope>NUCLEOTIDE SEQUENCE [LARGE SCALE GENOMIC DNA]</scope>
</reference>
<dbReference type="InterPro" id="IPR036236">
    <property type="entry name" value="Znf_C2H2_sf"/>
</dbReference>
<dbReference type="PROSITE" id="PS00028">
    <property type="entry name" value="ZINC_FINGER_C2H2_1"/>
    <property type="match status" value="2"/>
</dbReference>
<dbReference type="SUPFAM" id="SSF57667">
    <property type="entry name" value="beta-beta-alpha zinc fingers"/>
    <property type="match status" value="2"/>
</dbReference>
<dbReference type="WBParaSite" id="SRDH1_90170.1">
    <property type="protein sequence ID" value="SRDH1_90170.1"/>
    <property type="gene ID" value="SRDH1_90170"/>
</dbReference>
<evidence type="ECO:0000259" key="5">
    <source>
        <dbReference type="PROSITE" id="PS50157"/>
    </source>
</evidence>
<dbReference type="PROSITE" id="PS50157">
    <property type="entry name" value="ZINC_FINGER_C2H2_2"/>
    <property type="match status" value="2"/>
</dbReference>
<dbReference type="AlphaFoldDB" id="A0AA85GCY6"/>
<protein>
    <recommendedName>
        <fullName evidence="5">C2H2-type domain-containing protein</fullName>
    </recommendedName>
</protein>
<sequence length="313" mass="36656">MLCSMNTAGSLNPIIPNQNDIHTNLLYRRDLLDYILNYMNSNRMDVICSNSFIMDSLLNFNSQLNHNTVLHNNQFYSTLIPYLFPVDLNFNSLQQQQHQNHQIQNCTNNWLVGNDHINNNGNNTSDPTLMYLAVATQCILRYFLTTHNYQQTLYLNSFLHSNYSSTSATYNNTSSQNDDIFFESPKNTLESNSRLLIHKYLEIDHCNTIKINENSSITPRIKRYKCTYPNCTKAYYKRSHLNEHYHLHTGAKPHLCNQPGCNARFTRADQLSRHRRAHTGERNFHCNVCLKRFKRSDHLKVHLTRNVCTKFNL</sequence>
<dbReference type="FunFam" id="3.30.160.60:FF:000007">
    <property type="entry name" value="Basic krueppel-like factor 3"/>
    <property type="match status" value="1"/>
</dbReference>
<evidence type="ECO:0000313" key="6">
    <source>
        <dbReference type="Proteomes" id="UP000050792"/>
    </source>
</evidence>
<evidence type="ECO:0000256" key="1">
    <source>
        <dbReference type="ARBA" id="ARBA00022723"/>
    </source>
</evidence>
<accession>A0AA85GCY6</accession>
<evidence type="ECO:0000313" key="7">
    <source>
        <dbReference type="WBParaSite" id="SRDH1_90170.1"/>
    </source>
</evidence>
<keyword evidence="1" id="KW-0479">Metal-binding</keyword>
<keyword evidence="3" id="KW-0862">Zinc</keyword>
<keyword evidence="6" id="KW-1185">Reference proteome</keyword>
<dbReference type="GO" id="GO:0000981">
    <property type="term" value="F:DNA-binding transcription factor activity, RNA polymerase II-specific"/>
    <property type="evidence" value="ECO:0007669"/>
    <property type="project" value="TreeGrafter"/>
</dbReference>
<feature type="domain" description="C2H2-type" evidence="5">
    <location>
        <begin position="224"/>
        <end position="253"/>
    </location>
</feature>
<organism evidence="6 7">
    <name type="scientific">Schistosoma rodhaini</name>
    <dbReference type="NCBI Taxonomy" id="6188"/>
    <lineage>
        <taxon>Eukaryota</taxon>
        <taxon>Metazoa</taxon>
        <taxon>Spiralia</taxon>
        <taxon>Lophotrochozoa</taxon>
        <taxon>Platyhelminthes</taxon>
        <taxon>Trematoda</taxon>
        <taxon>Digenea</taxon>
        <taxon>Strigeidida</taxon>
        <taxon>Schistosomatoidea</taxon>
        <taxon>Schistosomatidae</taxon>
        <taxon>Schistosoma</taxon>
    </lineage>
</organism>
<evidence type="ECO:0000256" key="3">
    <source>
        <dbReference type="ARBA" id="ARBA00022833"/>
    </source>
</evidence>
<dbReference type="PANTHER" id="PTHR23235">
    <property type="entry name" value="KRUEPPEL-LIKE TRANSCRIPTION FACTOR"/>
    <property type="match status" value="1"/>
</dbReference>
<dbReference type="Gene3D" id="3.30.160.60">
    <property type="entry name" value="Classic Zinc Finger"/>
    <property type="match status" value="3"/>
</dbReference>
<keyword evidence="2 4" id="KW-0863">Zinc-finger</keyword>
<name>A0AA85GCY6_9TREM</name>
<dbReference type="SMART" id="SM00355">
    <property type="entry name" value="ZnF_C2H2"/>
    <property type="match status" value="3"/>
</dbReference>
<dbReference type="Proteomes" id="UP000050792">
    <property type="component" value="Unassembled WGS sequence"/>
</dbReference>
<dbReference type="Pfam" id="PF00096">
    <property type="entry name" value="zf-C2H2"/>
    <property type="match status" value="2"/>
</dbReference>
<feature type="domain" description="C2H2-type" evidence="5">
    <location>
        <begin position="254"/>
        <end position="283"/>
    </location>
</feature>